<accession>A0A2T3IEE2</accession>
<proteinExistence type="predicted"/>
<organism evidence="1 2">
    <name type="scientific">Photobacterium aquimaris</name>
    <dbReference type="NCBI Taxonomy" id="512643"/>
    <lineage>
        <taxon>Bacteria</taxon>
        <taxon>Pseudomonadati</taxon>
        <taxon>Pseudomonadota</taxon>
        <taxon>Gammaproteobacteria</taxon>
        <taxon>Vibrionales</taxon>
        <taxon>Vibrionaceae</taxon>
        <taxon>Photobacterium</taxon>
    </lineage>
</organism>
<dbReference type="Proteomes" id="UP000240254">
    <property type="component" value="Unassembled WGS sequence"/>
</dbReference>
<protein>
    <submittedName>
        <fullName evidence="1">Uncharacterized protein</fullName>
    </submittedName>
</protein>
<sequence length="400" mass="45562">MNIIYAVIAVISYLAMTMNVYAKNSLIGDAEIHYTPANYESQKNTVIEAATDDAIKDHVLFVNTQHLVNDYVYDTPELIKPVITSVTVNKLVESVCEGSACLVANVTVDIDAIATDEKLLNYSGKITAANSILSLENSDYLILSEYLSTNRNKYINYKQSIFNRISVDSNASKGAQYTVRLAMYNKLLLENNYPEVNFVNDYNRKLLELANADRKNNTFILNKLKYIVKNSYDRMRFFITSFKEFDFKLGSEILKTQASNVGVKHLSSTSKSKVLKSDIINVINDERVNINEVPILGRYHDTYTDTYITTDAIYLCVPYWSGYAKSYTDNINFNLRTLVNVNIDKYSITYDPNLDNQHSEYYDSLPRNNYCMIDSLLLSVSSPAIQKNIVSMSVHLFETY</sequence>
<evidence type="ECO:0000313" key="2">
    <source>
        <dbReference type="Proteomes" id="UP000240254"/>
    </source>
</evidence>
<evidence type="ECO:0000313" key="1">
    <source>
        <dbReference type="EMBL" id="PSU21623.1"/>
    </source>
</evidence>
<dbReference type="AlphaFoldDB" id="A0A2T3IEE2"/>
<dbReference type="EMBL" id="PYMK01000045">
    <property type="protein sequence ID" value="PSU21623.1"/>
    <property type="molecule type" value="Genomic_DNA"/>
</dbReference>
<reference evidence="1 2" key="1">
    <citation type="submission" date="2018-03" db="EMBL/GenBank/DDBJ databases">
        <title>Whole genome sequencing of Histamine producing bacteria.</title>
        <authorList>
            <person name="Butler K."/>
        </authorList>
    </citation>
    <scope>NUCLEOTIDE SEQUENCE [LARGE SCALE GENOMIC DNA]</scope>
    <source>
        <strain evidence="1 2">BS2</strain>
    </source>
</reference>
<gene>
    <name evidence="1" type="ORF">CTM88_20715</name>
</gene>
<dbReference type="RefSeq" id="WP_065176748.1">
    <property type="nucleotide sequence ID" value="NZ_LZFA01000027.1"/>
</dbReference>
<comment type="caution">
    <text evidence="1">The sequence shown here is derived from an EMBL/GenBank/DDBJ whole genome shotgun (WGS) entry which is preliminary data.</text>
</comment>
<name>A0A2T3IEE2_9GAMM</name>